<dbReference type="Proteomes" id="UP001398556">
    <property type="component" value="Unassembled WGS sequence"/>
</dbReference>
<evidence type="ECO:0000313" key="3">
    <source>
        <dbReference type="Proteomes" id="UP001398556"/>
    </source>
</evidence>
<comment type="caution">
    <text evidence="2">The sequence shown here is derived from an EMBL/GenBank/DDBJ whole genome shotgun (WGS) entry which is preliminary data.</text>
</comment>
<dbReference type="InterPro" id="IPR013830">
    <property type="entry name" value="SGNH_hydro"/>
</dbReference>
<sequence>MLHKTFFLLGLIICSQTIIGQTKPLTDKQKKKFYPQKDIVSQYHNDWTQKHYKQRMATFEKEPLEMGDIVFIGNSITEKIKNWDEKFNKPHLRNRGIAGDLTDGVLKRLNEIVYFKPKAVFIMIGINDLFNIHYKEDNGKLKYFKIIPSVTCVGQNILKIAKRIHRRSPATQIYVRTVLPSRRDFLKQDIKILNEIIKKNKNKGFYKVLDFYSQFADSNGDLPKEFTVDGVHLSDKGYEKWINFEKPIIDSL</sequence>
<gene>
    <name evidence="2" type="ORF">AAEO59_08625</name>
</gene>
<dbReference type="Gene3D" id="3.40.50.1110">
    <property type="entry name" value="SGNH hydrolase"/>
    <property type="match status" value="1"/>
</dbReference>
<keyword evidence="3" id="KW-1185">Reference proteome</keyword>
<dbReference type="SUPFAM" id="SSF52266">
    <property type="entry name" value="SGNH hydrolase"/>
    <property type="match status" value="1"/>
</dbReference>
<reference evidence="2 3" key="1">
    <citation type="submission" date="2024-04" db="EMBL/GenBank/DDBJ databases">
        <title>Flavobacterium sp. DGU99 16S ribosomal RNA gene Genome sequencing and assembly.</title>
        <authorList>
            <person name="Park S."/>
        </authorList>
    </citation>
    <scope>NUCLEOTIDE SEQUENCE [LARGE SCALE GENOMIC DNA]</scope>
    <source>
        <strain evidence="2 3">DGU99</strain>
    </source>
</reference>
<name>A0ABU9HM40_9FLAO</name>
<accession>A0ABU9HM40</accession>
<organism evidence="2 3">
    <name type="scientific">Flavobacterium flavipallidum</name>
    <dbReference type="NCBI Taxonomy" id="3139140"/>
    <lineage>
        <taxon>Bacteria</taxon>
        <taxon>Pseudomonadati</taxon>
        <taxon>Bacteroidota</taxon>
        <taxon>Flavobacteriia</taxon>
        <taxon>Flavobacteriales</taxon>
        <taxon>Flavobacteriaceae</taxon>
        <taxon>Flavobacterium</taxon>
    </lineage>
</organism>
<dbReference type="Pfam" id="PF13472">
    <property type="entry name" value="Lipase_GDSL_2"/>
    <property type="match status" value="1"/>
</dbReference>
<feature type="domain" description="SGNH hydrolase-type esterase" evidence="1">
    <location>
        <begin position="71"/>
        <end position="239"/>
    </location>
</feature>
<dbReference type="PANTHER" id="PTHR30383:SF32">
    <property type="entry name" value="SGNH-HYDROLASE"/>
    <property type="match status" value="1"/>
</dbReference>
<dbReference type="PANTHER" id="PTHR30383">
    <property type="entry name" value="THIOESTERASE 1/PROTEASE 1/LYSOPHOSPHOLIPASE L1"/>
    <property type="match status" value="1"/>
</dbReference>
<dbReference type="EMBL" id="JBBYHU010000014">
    <property type="protein sequence ID" value="MEL1241109.1"/>
    <property type="molecule type" value="Genomic_DNA"/>
</dbReference>
<dbReference type="InterPro" id="IPR036514">
    <property type="entry name" value="SGNH_hydro_sf"/>
</dbReference>
<evidence type="ECO:0000313" key="2">
    <source>
        <dbReference type="EMBL" id="MEL1241109.1"/>
    </source>
</evidence>
<dbReference type="InterPro" id="IPR051532">
    <property type="entry name" value="Ester_Hydrolysis_Enzymes"/>
</dbReference>
<proteinExistence type="predicted"/>
<dbReference type="RefSeq" id="WP_341700333.1">
    <property type="nucleotide sequence ID" value="NZ_JBBYHU010000014.1"/>
</dbReference>
<evidence type="ECO:0000259" key="1">
    <source>
        <dbReference type="Pfam" id="PF13472"/>
    </source>
</evidence>
<protein>
    <submittedName>
        <fullName evidence="2">GDSL-type esterase/lipase family protein</fullName>
    </submittedName>
</protein>